<evidence type="ECO:0000313" key="1">
    <source>
        <dbReference type="EMBL" id="KAL2071338.1"/>
    </source>
</evidence>
<protein>
    <submittedName>
        <fullName evidence="1">Uncharacterized protein</fullName>
    </submittedName>
</protein>
<evidence type="ECO:0000313" key="2">
    <source>
        <dbReference type="Proteomes" id="UP001595075"/>
    </source>
</evidence>
<sequence>MDTSENAWPSLPLLDDAVDSLETSEETIHVIDIRAGLPGDVYPPSGPHGVLEILEVIKILQKHDIPCCCVEISALKYYGAPRVRHDWELCVPTDKLESAAAILKSVPYEHVYEFCKDVDIVQLYSLHHTFPRFKVKGYILWFILVPSIDRHMDCTPSNFEYSSNGLPYPRLDVFAQSQLDMRDMVTLEDLIDGMDLTEEWGAKNLDLDRTNDIPWAIEKNKKIRASVPLTLGSCFLEIATAPIVHRDTWNTLVRNKHRRMGEEHPKEFFSTQYYLKDGGDPRLRGSKFA</sequence>
<accession>A0ABR4CNP9</accession>
<proteinExistence type="predicted"/>
<gene>
    <name evidence="1" type="ORF">VTL71DRAFT_12573</name>
</gene>
<comment type="caution">
    <text evidence="1">The sequence shown here is derived from an EMBL/GenBank/DDBJ whole genome shotgun (WGS) entry which is preliminary data.</text>
</comment>
<keyword evidence="2" id="KW-1185">Reference proteome</keyword>
<dbReference type="Proteomes" id="UP001595075">
    <property type="component" value="Unassembled WGS sequence"/>
</dbReference>
<name>A0ABR4CNP9_9HELO</name>
<organism evidence="1 2">
    <name type="scientific">Oculimacula yallundae</name>
    <dbReference type="NCBI Taxonomy" id="86028"/>
    <lineage>
        <taxon>Eukaryota</taxon>
        <taxon>Fungi</taxon>
        <taxon>Dikarya</taxon>
        <taxon>Ascomycota</taxon>
        <taxon>Pezizomycotina</taxon>
        <taxon>Leotiomycetes</taxon>
        <taxon>Helotiales</taxon>
        <taxon>Ploettnerulaceae</taxon>
        <taxon>Oculimacula</taxon>
    </lineage>
</organism>
<reference evidence="1 2" key="1">
    <citation type="journal article" date="2024" name="Commun. Biol.">
        <title>Comparative genomic analysis of thermophilic fungi reveals convergent evolutionary adaptations and gene losses.</title>
        <authorList>
            <person name="Steindorff A.S."/>
            <person name="Aguilar-Pontes M.V."/>
            <person name="Robinson A.J."/>
            <person name="Andreopoulos B."/>
            <person name="LaButti K."/>
            <person name="Kuo A."/>
            <person name="Mondo S."/>
            <person name="Riley R."/>
            <person name="Otillar R."/>
            <person name="Haridas S."/>
            <person name="Lipzen A."/>
            <person name="Grimwood J."/>
            <person name="Schmutz J."/>
            <person name="Clum A."/>
            <person name="Reid I.D."/>
            <person name="Moisan M.C."/>
            <person name="Butler G."/>
            <person name="Nguyen T.T.M."/>
            <person name="Dewar K."/>
            <person name="Conant G."/>
            <person name="Drula E."/>
            <person name="Henrissat B."/>
            <person name="Hansel C."/>
            <person name="Singer S."/>
            <person name="Hutchinson M.I."/>
            <person name="de Vries R.P."/>
            <person name="Natvig D.O."/>
            <person name="Powell A.J."/>
            <person name="Tsang A."/>
            <person name="Grigoriev I.V."/>
        </authorList>
    </citation>
    <scope>NUCLEOTIDE SEQUENCE [LARGE SCALE GENOMIC DNA]</scope>
    <source>
        <strain evidence="1 2">CBS 494.80</strain>
    </source>
</reference>
<dbReference type="EMBL" id="JAZHXI010000005">
    <property type="protein sequence ID" value="KAL2071338.1"/>
    <property type="molecule type" value="Genomic_DNA"/>
</dbReference>